<dbReference type="Pfam" id="PF00892">
    <property type="entry name" value="EamA"/>
    <property type="match status" value="2"/>
</dbReference>
<dbReference type="PANTHER" id="PTHR22911">
    <property type="entry name" value="ACYL-MALONYL CONDENSING ENZYME-RELATED"/>
    <property type="match status" value="1"/>
</dbReference>
<accession>A0ABW5D839</accession>
<feature type="transmembrane region" description="Helical" evidence="5">
    <location>
        <begin position="97"/>
        <end position="120"/>
    </location>
</feature>
<dbReference type="Proteomes" id="UP001597375">
    <property type="component" value="Unassembled WGS sequence"/>
</dbReference>
<feature type="transmembrane region" description="Helical" evidence="5">
    <location>
        <begin position="66"/>
        <end position="85"/>
    </location>
</feature>
<feature type="transmembrane region" description="Helical" evidence="5">
    <location>
        <begin position="212"/>
        <end position="231"/>
    </location>
</feature>
<evidence type="ECO:0000313" key="8">
    <source>
        <dbReference type="Proteomes" id="UP001597375"/>
    </source>
</evidence>
<feature type="domain" description="EamA" evidence="6">
    <location>
        <begin position="35"/>
        <end position="170"/>
    </location>
</feature>
<reference evidence="8" key="1">
    <citation type="journal article" date="2019" name="Int. J. Syst. Evol. Microbiol.">
        <title>The Global Catalogue of Microorganisms (GCM) 10K type strain sequencing project: providing services to taxonomists for standard genome sequencing and annotation.</title>
        <authorList>
            <consortium name="The Broad Institute Genomics Platform"/>
            <consortium name="The Broad Institute Genome Sequencing Center for Infectious Disease"/>
            <person name="Wu L."/>
            <person name="Ma J."/>
        </authorList>
    </citation>
    <scope>NUCLEOTIDE SEQUENCE [LARGE SCALE GENOMIC DNA]</scope>
    <source>
        <strain evidence="8">CGMCC 4.7106</strain>
    </source>
</reference>
<keyword evidence="4 5" id="KW-0472">Membrane</keyword>
<feature type="transmembrane region" description="Helical" evidence="5">
    <location>
        <begin position="182"/>
        <end position="200"/>
    </location>
</feature>
<evidence type="ECO:0000259" key="6">
    <source>
        <dbReference type="Pfam" id="PF00892"/>
    </source>
</evidence>
<feature type="transmembrane region" description="Helical" evidence="5">
    <location>
        <begin position="32"/>
        <end position="54"/>
    </location>
</feature>
<evidence type="ECO:0000256" key="5">
    <source>
        <dbReference type="SAM" id="Phobius"/>
    </source>
</evidence>
<dbReference type="InterPro" id="IPR000620">
    <property type="entry name" value="EamA_dom"/>
</dbReference>
<feature type="transmembrane region" description="Helical" evidence="5">
    <location>
        <begin position="237"/>
        <end position="256"/>
    </location>
</feature>
<evidence type="ECO:0000256" key="3">
    <source>
        <dbReference type="ARBA" id="ARBA00022989"/>
    </source>
</evidence>
<name>A0ABW5D839_9BACT</name>
<dbReference type="RefSeq" id="WP_386820325.1">
    <property type="nucleotide sequence ID" value="NZ_JBHUIT010000017.1"/>
</dbReference>
<comment type="caution">
    <text evidence="7">The sequence shown here is derived from an EMBL/GenBank/DDBJ whole genome shotgun (WGS) entry which is preliminary data.</text>
</comment>
<sequence>MADLAFRPTVGEKHLRFFRRTEKMMSDEDEEVDLKGVGWMLSSAVLFAANTLFIRAASMAAPGADGWLATLFRGAVGLVILIVFFSRGRGFSAGRMFVNRLVVLRGLVGGFGIIAFYITITELGAGRAIVINLTYPMFGTVIAAFWLKEKVRVVTRWWLVLALAGLVIFLSDEKMNLAPGGYDLLGLAGALAAGWVVVIIRKLRHEEHPATIYGAQAVCSLLIGLPFAAKVPALPVTGWGFLALGAVVVTFAQLIMTSAYQRLSIAQGASLQMTLPVFTAIGAYLFFGERFETHEMIGALVVLIAIWQVAGRRKVPIVRT</sequence>
<dbReference type="SUPFAM" id="SSF103481">
    <property type="entry name" value="Multidrug resistance efflux transporter EmrE"/>
    <property type="match status" value="2"/>
</dbReference>
<dbReference type="PANTHER" id="PTHR22911:SF6">
    <property type="entry name" value="SOLUTE CARRIER FAMILY 35 MEMBER G1"/>
    <property type="match status" value="1"/>
</dbReference>
<dbReference type="EMBL" id="JBHUIT010000017">
    <property type="protein sequence ID" value="MFD2257037.1"/>
    <property type="molecule type" value="Genomic_DNA"/>
</dbReference>
<feature type="domain" description="EamA" evidence="6">
    <location>
        <begin position="183"/>
        <end position="307"/>
    </location>
</feature>
<feature type="transmembrane region" description="Helical" evidence="5">
    <location>
        <begin position="293"/>
        <end position="310"/>
    </location>
</feature>
<feature type="transmembrane region" description="Helical" evidence="5">
    <location>
        <begin position="154"/>
        <end position="170"/>
    </location>
</feature>
<gene>
    <name evidence="7" type="ORF">ACFSSA_10135</name>
</gene>
<proteinExistence type="predicted"/>
<protein>
    <submittedName>
        <fullName evidence="7">DMT family transporter</fullName>
    </submittedName>
</protein>
<evidence type="ECO:0000256" key="2">
    <source>
        <dbReference type="ARBA" id="ARBA00022692"/>
    </source>
</evidence>
<evidence type="ECO:0000313" key="7">
    <source>
        <dbReference type="EMBL" id="MFD2257037.1"/>
    </source>
</evidence>
<evidence type="ECO:0000256" key="1">
    <source>
        <dbReference type="ARBA" id="ARBA00004141"/>
    </source>
</evidence>
<feature type="transmembrane region" description="Helical" evidence="5">
    <location>
        <begin position="268"/>
        <end position="287"/>
    </location>
</feature>
<organism evidence="7 8">
    <name type="scientific">Luteolibacter algae</name>
    <dbReference type="NCBI Taxonomy" id="454151"/>
    <lineage>
        <taxon>Bacteria</taxon>
        <taxon>Pseudomonadati</taxon>
        <taxon>Verrucomicrobiota</taxon>
        <taxon>Verrucomicrobiia</taxon>
        <taxon>Verrucomicrobiales</taxon>
        <taxon>Verrucomicrobiaceae</taxon>
        <taxon>Luteolibacter</taxon>
    </lineage>
</organism>
<dbReference type="InterPro" id="IPR037185">
    <property type="entry name" value="EmrE-like"/>
</dbReference>
<keyword evidence="3 5" id="KW-1133">Transmembrane helix</keyword>
<keyword evidence="8" id="KW-1185">Reference proteome</keyword>
<keyword evidence="2 5" id="KW-0812">Transmembrane</keyword>
<feature type="transmembrane region" description="Helical" evidence="5">
    <location>
        <begin position="126"/>
        <end position="147"/>
    </location>
</feature>
<evidence type="ECO:0000256" key="4">
    <source>
        <dbReference type="ARBA" id="ARBA00023136"/>
    </source>
</evidence>
<comment type="subcellular location">
    <subcellularLocation>
        <location evidence="1">Membrane</location>
        <topology evidence="1">Multi-pass membrane protein</topology>
    </subcellularLocation>
</comment>